<sequence>MDKQTKIKVTNKWYGDLATIYSIRNLEDETLEPVLLFYSNGSAPNFIRNQEMTIEEVENTRPYKMILFNSWDDIPNDMAMALGF</sequence>
<organism evidence="1">
    <name type="scientific">Siphoviridae sp. ctHip2</name>
    <dbReference type="NCBI Taxonomy" id="2827830"/>
    <lineage>
        <taxon>Viruses</taxon>
        <taxon>Duplodnaviria</taxon>
        <taxon>Heunggongvirae</taxon>
        <taxon>Uroviricota</taxon>
        <taxon>Caudoviricetes</taxon>
    </lineage>
</organism>
<accession>A0A8S5RWH2</accession>
<name>A0A8S5RWH2_9CAUD</name>
<dbReference type="EMBL" id="BK032497">
    <property type="protein sequence ID" value="DAF42911.1"/>
    <property type="molecule type" value="Genomic_DNA"/>
</dbReference>
<reference evidence="1" key="1">
    <citation type="journal article" date="2021" name="Proc. Natl. Acad. Sci. U.S.A.">
        <title>A Catalog of Tens of Thousands of Viruses from Human Metagenomes Reveals Hidden Associations with Chronic Diseases.</title>
        <authorList>
            <person name="Tisza M.J."/>
            <person name="Buck C.B."/>
        </authorList>
    </citation>
    <scope>NUCLEOTIDE SEQUENCE</scope>
    <source>
        <strain evidence="1">CtHip2</strain>
    </source>
</reference>
<proteinExistence type="predicted"/>
<evidence type="ECO:0000313" key="1">
    <source>
        <dbReference type="EMBL" id="DAF42911.1"/>
    </source>
</evidence>
<protein>
    <submittedName>
        <fullName evidence="1">Uncharacterized protein</fullName>
    </submittedName>
</protein>